<accession>A0A6P1W4Z1</accession>
<dbReference type="InterPro" id="IPR010998">
    <property type="entry name" value="Integrase_recombinase_N"/>
</dbReference>
<name>A0A6P1W4Z1_9BACT</name>
<dbReference type="SUPFAM" id="SSF56349">
    <property type="entry name" value="DNA breaking-rejoining enzymes"/>
    <property type="match status" value="1"/>
</dbReference>
<keyword evidence="8" id="KW-1185">Reference proteome</keyword>
<evidence type="ECO:0000256" key="3">
    <source>
        <dbReference type="ARBA" id="ARBA00023172"/>
    </source>
</evidence>
<dbReference type="KEGG" id="senf:GJR95_33575"/>
<organism evidence="7 8">
    <name type="scientific">Spirosoma endbachense</name>
    <dbReference type="NCBI Taxonomy" id="2666025"/>
    <lineage>
        <taxon>Bacteria</taxon>
        <taxon>Pseudomonadati</taxon>
        <taxon>Bacteroidota</taxon>
        <taxon>Cytophagia</taxon>
        <taxon>Cytophagales</taxon>
        <taxon>Cytophagaceae</taxon>
        <taxon>Spirosoma</taxon>
    </lineage>
</organism>
<feature type="domain" description="Core-binding (CB)" evidence="6">
    <location>
        <begin position="116"/>
        <end position="199"/>
    </location>
</feature>
<reference evidence="7 8" key="1">
    <citation type="submission" date="2019-11" db="EMBL/GenBank/DDBJ databases">
        <title>Spirosoma endbachense sp. nov., isolated from a natural salt meadow.</title>
        <authorList>
            <person name="Rojas J."/>
            <person name="Ambika Manirajan B."/>
            <person name="Ratering S."/>
            <person name="Suarez C."/>
            <person name="Geissler-Plaum R."/>
            <person name="Schnell S."/>
        </authorList>
    </citation>
    <scope>NUCLEOTIDE SEQUENCE [LARGE SCALE GENOMIC DNA]</scope>
    <source>
        <strain evidence="7 8">I-24</strain>
    </source>
</reference>
<dbReference type="PROSITE" id="PS51900">
    <property type="entry name" value="CB"/>
    <property type="match status" value="1"/>
</dbReference>
<dbReference type="PROSITE" id="PS51898">
    <property type="entry name" value="TYR_RECOMBINASE"/>
    <property type="match status" value="1"/>
</dbReference>
<dbReference type="GO" id="GO:0015074">
    <property type="term" value="P:DNA integration"/>
    <property type="evidence" value="ECO:0007669"/>
    <property type="project" value="UniProtKB-KW"/>
</dbReference>
<evidence type="ECO:0000259" key="6">
    <source>
        <dbReference type="PROSITE" id="PS51900"/>
    </source>
</evidence>
<dbReference type="GO" id="GO:0006310">
    <property type="term" value="P:DNA recombination"/>
    <property type="evidence" value="ECO:0007669"/>
    <property type="project" value="UniProtKB-KW"/>
</dbReference>
<sequence length="410" mass="48215">MFRSLGDHFVAVLWHQMAEKQGIKPGTKNEYPNTLARLVESTTEPYVIFYVWDVQKKKKVRKRISLVGETNAEKLKDAKDIIKEVNRRLKEGWHVDETLPEPVEQAPVPTPKLKEFTFEDACQYYKATKKIELKSNTEGLNDQYFRHLRTYLLSKNQSNVELKDITVKMMFEFFDQLKVGGRCRNNMLGFYKSFFKFYIYRELIARNPCLSIINVRVDASEDHRPFNADQAKEFRSAILATGDEQLWSFCQFIYFLFLRPGEELRLLKVGDILNEQVRVTSGNSKNRKTGFVNIPSALEQLIQKKRLRDYPATDYLFTVTGYPGPQHVGENYFYKRHKKIMQDLGLFGHDYDLYSWKPTGAVVLYRATKDIMFVQRHCRHSTPDQTYTCLRKQGLVFEGQRVTEFPELWE</sequence>
<evidence type="ECO:0000259" key="5">
    <source>
        <dbReference type="PROSITE" id="PS51898"/>
    </source>
</evidence>
<evidence type="ECO:0000313" key="7">
    <source>
        <dbReference type="EMBL" id="QHV99638.1"/>
    </source>
</evidence>
<feature type="domain" description="Tyr recombinase" evidence="5">
    <location>
        <begin position="221"/>
        <end position="400"/>
    </location>
</feature>
<proteinExistence type="predicted"/>
<dbReference type="GO" id="GO:0003677">
    <property type="term" value="F:DNA binding"/>
    <property type="evidence" value="ECO:0007669"/>
    <property type="project" value="UniProtKB-UniRule"/>
</dbReference>
<dbReference type="InterPro" id="IPR013762">
    <property type="entry name" value="Integrase-like_cat_sf"/>
</dbReference>
<keyword evidence="1" id="KW-0229">DNA integration</keyword>
<dbReference type="Proteomes" id="UP000464577">
    <property type="component" value="Chromosome"/>
</dbReference>
<dbReference type="InterPro" id="IPR002104">
    <property type="entry name" value="Integrase_catalytic"/>
</dbReference>
<keyword evidence="3" id="KW-0233">DNA recombination</keyword>
<evidence type="ECO:0008006" key="9">
    <source>
        <dbReference type="Google" id="ProtNLM"/>
    </source>
</evidence>
<dbReference type="Gene3D" id="1.10.443.10">
    <property type="entry name" value="Intergrase catalytic core"/>
    <property type="match status" value="1"/>
</dbReference>
<dbReference type="CDD" id="cd00397">
    <property type="entry name" value="DNA_BRE_C"/>
    <property type="match status" value="1"/>
</dbReference>
<evidence type="ECO:0000256" key="1">
    <source>
        <dbReference type="ARBA" id="ARBA00022908"/>
    </source>
</evidence>
<keyword evidence="2 4" id="KW-0238">DNA-binding</keyword>
<dbReference type="AlphaFoldDB" id="A0A6P1W4Z1"/>
<dbReference type="InterPro" id="IPR011010">
    <property type="entry name" value="DNA_brk_join_enz"/>
</dbReference>
<dbReference type="RefSeq" id="WP_162390037.1">
    <property type="nucleotide sequence ID" value="NZ_CP045997.1"/>
</dbReference>
<dbReference type="EMBL" id="CP045997">
    <property type="protein sequence ID" value="QHV99638.1"/>
    <property type="molecule type" value="Genomic_DNA"/>
</dbReference>
<dbReference type="Gene3D" id="1.10.150.130">
    <property type="match status" value="1"/>
</dbReference>
<evidence type="ECO:0000256" key="2">
    <source>
        <dbReference type="ARBA" id="ARBA00023125"/>
    </source>
</evidence>
<gene>
    <name evidence="7" type="ORF">GJR95_33575</name>
</gene>
<protein>
    <recommendedName>
        <fullName evidence="9">Tyrosine-type recombinase/integrase</fullName>
    </recommendedName>
</protein>
<dbReference type="InterPro" id="IPR044068">
    <property type="entry name" value="CB"/>
</dbReference>
<evidence type="ECO:0000256" key="4">
    <source>
        <dbReference type="PROSITE-ProRule" id="PRU01248"/>
    </source>
</evidence>
<evidence type="ECO:0000313" key="8">
    <source>
        <dbReference type="Proteomes" id="UP000464577"/>
    </source>
</evidence>